<name>Q2L2X8_BORA1</name>
<keyword evidence="3" id="KW-1185">Reference proteome</keyword>
<evidence type="ECO:0000256" key="1">
    <source>
        <dbReference type="SAM" id="MobiDB-lite"/>
    </source>
</evidence>
<evidence type="ECO:0000313" key="2">
    <source>
        <dbReference type="EMBL" id="CAJ48911.1"/>
    </source>
</evidence>
<sequence length="263" mass="30046">VHYFKRNIGDYHKKAGRLSMLEHGAYTLLIDSCYDRERFPTIDEAIDWCWARTEEEIAAVRFVLGKFFDLVDGRYVQARIQEEIDAFHAKSLKNKEIAEEREAKRRTAREQSSTKRAQGVNEAPPNQEPITNNQEKEIPPNPRKRGQSFDAAAIDLPDWLDRESWETWVADRKARKKPITEKAAELQIKQLADLMRQGHAPADVIAHSIASSYQGLFAPSASNRAASASKSQRQADWNDELRDVLAEGRRPTEIFMGTIDATH</sequence>
<feature type="region of interest" description="Disordered" evidence="1">
    <location>
        <begin position="98"/>
        <end position="147"/>
    </location>
</feature>
<reference evidence="2 3" key="1">
    <citation type="journal article" date="2006" name="J. Bacteriol.">
        <title>Comparison of the genome sequence of the poultry pathogen Bordetella avium with those of B. bronchiseptica, B. pertussis, and B. parapertussis reveals extensive diversity in surface structures associated with host interaction.</title>
        <authorList>
            <person name="Sebaihia M."/>
            <person name="Preston A."/>
            <person name="Maskell D.J."/>
            <person name="Kuzmiak H."/>
            <person name="Connell T.D."/>
            <person name="King N.D."/>
            <person name="Orndorff P.E."/>
            <person name="Miyamoto D.M."/>
            <person name="Thomson N.R."/>
            <person name="Harris D."/>
            <person name="Goble A."/>
            <person name="Lord A."/>
            <person name="Murphy L."/>
            <person name="Quail M.A."/>
            <person name="Rutter S."/>
            <person name="Squares R."/>
            <person name="Squares S."/>
            <person name="Woodward J."/>
            <person name="Parkhill J."/>
            <person name="Temple L.M."/>
        </authorList>
    </citation>
    <scope>NUCLEOTIDE SEQUENCE [LARGE SCALE GENOMIC DNA]</scope>
    <source>
        <strain evidence="2 3">197N</strain>
    </source>
</reference>
<dbReference type="Pfam" id="PF07120">
    <property type="entry name" value="DUF1376"/>
    <property type="match status" value="1"/>
</dbReference>
<dbReference type="HOGENOM" id="CLU_1014376_0_0_4"/>
<dbReference type="InterPro" id="IPR010781">
    <property type="entry name" value="DUF1376"/>
</dbReference>
<gene>
    <name evidence="2" type="ordered locus">BAV1305</name>
</gene>
<organism evidence="2 3">
    <name type="scientific">Bordetella avium (strain 197N)</name>
    <dbReference type="NCBI Taxonomy" id="360910"/>
    <lineage>
        <taxon>Bacteria</taxon>
        <taxon>Pseudomonadati</taxon>
        <taxon>Pseudomonadota</taxon>
        <taxon>Betaproteobacteria</taxon>
        <taxon>Burkholderiales</taxon>
        <taxon>Alcaligenaceae</taxon>
        <taxon>Bordetella</taxon>
    </lineage>
</organism>
<dbReference type="STRING" id="360910.BAV1305"/>
<dbReference type="eggNOG" id="COG3756">
    <property type="taxonomic scope" value="Bacteria"/>
</dbReference>
<accession>Q2L2X8</accession>
<feature type="compositionally biased region" description="Basic and acidic residues" evidence="1">
    <location>
        <begin position="98"/>
        <end position="113"/>
    </location>
</feature>
<dbReference type="AlphaFoldDB" id="Q2L2X8"/>
<dbReference type="KEGG" id="bav:BAV1305"/>
<proteinExistence type="predicted"/>
<feature type="non-terminal residue" evidence="2">
    <location>
        <position position="1"/>
    </location>
</feature>
<protein>
    <submittedName>
        <fullName evidence="2">Phage protein</fullName>
    </submittedName>
</protein>
<dbReference type="Proteomes" id="UP000001977">
    <property type="component" value="Chromosome"/>
</dbReference>
<dbReference type="EMBL" id="AM167904">
    <property type="protein sequence ID" value="CAJ48911.1"/>
    <property type="molecule type" value="Genomic_DNA"/>
</dbReference>
<evidence type="ECO:0000313" key="3">
    <source>
        <dbReference type="Proteomes" id="UP000001977"/>
    </source>
</evidence>